<evidence type="ECO:0000313" key="1">
    <source>
        <dbReference type="EMBL" id="TNN52589.1"/>
    </source>
</evidence>
<gene>
    <name evidence="1" type="ORF">EYF80_037167</name>
</gene>
<dbReference type="Proteomes" id="UP000314294">
    <property type="component" value="Unassembled WGS sequence"/>
</dbReference>
<name>A0A4Z2GGP1_9TELE</name>
<proteinExistence type="predicted"/>
<dbReference type="AlphaFoldDB" id="A0A4Z2GGP1"/>
<accession>A0A4Z2GGP1</accession>
<keyword evidence="2" id="KW-1185">Reference proteome</keyword>
<organism evidence="1 2">
    <name type="scientific">Liparis tanakae</name>
    <name type="common">Tanaka's snailfish</name>
    <dbReference type="NCBI Taxonomy" id="230148"/>
    <lineage>
        <taxon>Eukaryota</taxon>
        <taxon>Metazoa</taxon>
        <taxon>Chordata</taxon>
        <taxon>Craniata</taxon>
        <taxon>Vertebrata</taxon>
        <taxon>Euteleostomi</taxon>
        <taxon>Actinopterygii</taxon>
        <taxon>Neopterygii</taxon>
        <taxon>Teleostei</taxon>
        <taxon>Neoteleostei</taxon>
        <taxon>Acanthomorphata</taxon>
        <taxon>Eupercaria</taxon>
        <taxon>Perciformes</taxon>
        <taxon>Cottioidei</taxon>
        <taxon>Cottales</taxon>
        <taxon>Liparidae</taxon>
        <taxon>Liparis</taxon>
    </lineage>
</organism>
<protein>
    <submittedName>
        <fullName evidence="1">Uncharacterized protein</fullName>
    </submittedName>
</protein>
<reference evidence="1 2" key="1">
    <citation type="submission" date="2019-03" db="EMBL/GenBank/DDBJ databases">
        <title>First draft genome of Liparis tanakae, snailfish: a comprehensive survey of snailfish specific genes.</title>
        <authorList>
            <person name="Kim W."/>
            <person name="Song I."/>
            <person name="Jeong J.-H."/>
            <person name="Kim D."/>
            <person name="Kim S."/>
            <person name="Ryu S."/>
            <person name="Song J.Y."/>
            <person name="Lee S.K."/>
        </authorList>
    </citation>
    <scope>NUCLEOTIDE SEQUENCE [LARGE SCALE GENOMIC DNA]</scope>
    <source>
        <tissue evidence="1">Muscle</tissue>
    </source>
</reference>
<sequence>MTSLAPGPCEYGKNTFPSKEEVEPPLTVVLKLRRRVVSTGGAVRGSEAVAPSQALAFLPIPFLHPPVSDLPLPVRASKVLKRFAISPSSTTAPFIFFKQESAEANCGGLEIFCSIALAFAISEVSFSQNCSLVDLQIETSVTFDLSTLRCAASIRVSLDREVLCCGNVP</sequence>
<comment type="caution">
    <text evidence="1">The sequence shown here is derived from an EMBL/GenBank/DDBJ whole genome shotgun (WGS) entry which is preliminary data.</text>
</comment>
<evidence type="ECO:0000313" key="2">
    <source>
        <dbReference type="Proteomes" id="UP000314294"/>
    </source>
</evidence>
<dbReference type="EMBL" id="SRLO01000541">
    <property type="protein sequence ID" value="TNN52589.1"/>
    <property type="molecule type" value="Genomic_DNA"/>
</dbReference>